<dbReference type="PANTHER" id="PTHR12526:SF600">
    <property type="entry name" value="GLYCOSYL TRANSFERASE GROUP 1"/>
    <property type="match status" value="1"/>
</dbReference>
<keyword evidence="2" id="KW-0808">Transferase</keyword>
<dbReference type="Pfam" id="PF13692">
    <property type="entry name" value="Glyco_trans_1_4"/>
    <property type="match status" value="1"/>
</dbReference>
<proteinExistence type="predicted"/>
<dbReference type="AlphaFoldDB" id="A0A7Y2EAJ3"/>
<dbReference type="PANTHER" id="PTHR12526">
    <property type="entry name" value="GLYCOSYLTRANSFERASE"/>
    <property type="match status" value="1"/>
</dbReference>
<dbReference type="InterPro" id="IPR028098">
    <property type="entry name" value="Glyco_trans_4-like_N"/>
</dbReference>
<protein>
    <submittedName>
        <fullName evidence="2">Glycosyltransferase</fullName>
    </submittedName>
</protein>
<accession>A0A7Y2EAJ3</accession>
<dbReference type="Proteomes" id="UP000547674">
    <property type="component" value="Unassembled WGS sequence"/>
</dbReference>
<name>A0A7Y2EAJ3_UNCEI</name>
<evidence type="ECO:0000259" key="1">
    <source>
        <dbReference type="Pfam" id="PF13439"/>
    </source>
</evidence>
<sequence length="395" mass="43974">MRSKVLVLDEELPIPLNTGKRLRTLNLLKNLAQKFEIHLLVHGQGATAEARQRLEDLGITVHVSDSVVGDKSGWKFPLRILKNLYFSDLPFSVESHIHPAYQKRAEQLVSEHKFALIHVEWTPYAAYTKKFSVPVVISAHNVEAQIWERLAKQPHGALKGKVFHTQAERMATFESDIFKAASYVTAVSELDGDTIRKAGAQNVRVVPNGVDTVFFAPSDSAEKDGNLVFTGSMDWHPNQDAIRFFIDDIYSKLKAQRNFEFFVVGRNPPPWMSSTPPEIHVTGTVPDVRPYIAEGQVYICPLRAGGGSRLKILEALAMQKAVVSTSVGAEGLDVVHDKHLVLADGADNFAQAILSLMADPERRARLGKAGRELVESRYDWKAIAKLQGEFWESAS</sequence>
<dbReference type="GO" id="GO:0016757">
    <property type="term" value="F:glycosyltransferase activity"/>
    <property type="evidence" value="ECO:0007669"/>
    <property type="project" value="TreeGrafter"/>
</dbReference>
<organism evidence="2 3">
    <name type="scientific">Eiseniibacteriota bacterium</name>
    <dbReference type="NCBI Taxonomy" id="2212470"/>
    <lineage>
        <taxon>Bacteria</taxon>
        <taxon>Candidatus Eiseniibacteriota</taxon>
    </lineage>
</organism>
<comment type="caution">
    <text evidence="2">The sequence shown here is derived from an EMBL/GenBank/DDBJ whole genome shotgun (WGS) entry which is preliminary data.</text>
</comment>
<dbReference type="CDD" id="cd03801">
    <property type="entry name" value="GT4_PimA-like"/>
    <property type="match status" value="1"/>
</dbReference>
<reference evidence="2 3" key="1">
    <citation type="submission" date="2020-03" db="EMBL/GenBank/DDBJ databases">
        <title>Metabolic flexibility allows generalist bacteria to become dominant in a frequently disturbed ecosystem.</title>
        <authorList>
            <person name="Chen Y.-J."/>
            <person name="Leung P.M."/>
            <person name="Bay S.K."/>
            <person name="Hugenholtz P."/>
            <person name="Kessler A.J."/>
            <person name="Shelley G."/>
            <person name="Waite D.W."/>
            <person name="Cook P.L."/>
            <person name="Greening C."/>
        </authorList>
    </citation>
    <scope>NUCLEOTIDE SEQUENCE [LARGE SCALE GENOMIC DNA]</scope>
    <source>
        <strain evidence="2">SS_bin_28</strain>
    </source>
</reference>
<gene>
    <name evidence="2" type="ORF">HKN21_15995</name>
</gene>
<feature type="domain" description="Glycosyltransferase subfamily 4-like N-terminal" evidence="1">
    <location>
        <begin position="25"/>
        <end position="212"/>
    </location>
</feature>
<dbReference type="SUPFAM" id="SSF53756">
    <property type="entry name" value="UDP-Glycosyltransferase/glycogen phosphorylase"/>
    <property type="match status" value="1"/>
</dbReference>
<evidence type="ECO:0000313" key="3">
    <source>
        <dbReference type="Proteomes" id="UP000547674"/>
    </source>
</evidence>
<evidence type="ECO:0000313" key="2">
    <source>
        <dbReference type="EMBL" id="NNF08264.1"/>
    </source>
</evidence>
<dbReference type="EMBL" id="JABDJR010000640">
    <property type="protein sequence ID" value="NNF08264.1"/>
    <property type="molecule type" value="Genomic_DNA"/>
</dbReference>
<dbReference type="Pfam" id="PF13439">
    <property type="entry name" value="Glyco_transf_4"/>
    <property type="match status" value="1"/>
</dbReference>
<dbReference type="Gene3D" id="3.40.50.2000">
    <property type="entry name" value="Glycogen Phosphorylase B"/>
    <property type="match status" value="2"/>
</dbReference>